<keyword evidence="4" id="KW-1185">Reference proteome</keyword>
<dbReference type="SMART" id="SM00257">
    <property type="entry name" value="LysM"/>
    <property type="match status" value="1"/>
</dbReference>
<dbReference type="InterPro" id="IPR018392">
    <property type="entry name" value="LysM"/>
</dbReference>
<dbReference type="Gene3D" id="3.10.350.10">
    <property type="entry name" value="LysM domain"/>
    <property type="match status" value="1"/>
</dbReference>
<evidence type="ECO:0000313" key="4">
    <source>
        <dbReference type="Proteomes" id="UP001332243"/>
    </source>
</evidence>
<dbReference type="PROSITE" id="PS51782">
    <property type="entry name" value="LYSM"/>
    <property type="match status" value="1"/>
</dbReference>
<name>A0ABU7S2I5_9ACTN</name>
<dbReference type="EMBL" id="JAZGQK010000033">
    <property type="protein sequence ID" value="MEE6263008.1"/>
    <property type="molecule type" value="Genomic_DNA"/>
</dbReference>
<dbReference type="Pfam" id="PF01476">
    <property type="entry name" value="LysM"/>
    <property type="match status" value="1"/>
</dbReference>
<evidence type="ECO:0000313" key="3">
    <source>
        <dbReference type="EMBL" id="MEE6263008.1"/>
    </source>
</evidence>
<evidence type="ECO:0000259" key="2">
    <source>
        <dbReference type="PROSITE" id="PS51782"/>
    </source>
</evidence>
<feature type="region of interest" description="Disordered" evidence="1">
    <location>
        <begin position="1"/>
        <end position="32"/>
    </location>
</feature>
<evidence type="ECO:0000256" key="1">
    <source>
        <dbReference type="SAM" id="MobiDB-lite"/>
    </source>
</evidence>
<dbReference type="Proteomes" id="UP001332243">
    <property type="component" value="Unassembled WGS sequence"/>
</dbReference>
<organism evidence="3 4">
    <name type="scientific">Plantactinospora sonchi</name>
    <dbReference type="NCBI Taxonomy" id="1544735"/>
    <lineage>
        <taxon>Bacteria</taxon>
        <taxon>Bacillati</taxon>
        <taxon>Actinomycetota</taxon>
        <taxon>Actinomycetes</taxon>
        <taxon>Micromonosporales</taxon>
        <taxon>Micromonosporaceae</taxon>
        <taxon>Plantactinospora</taxon>
    </lineage>
</organism>
<comment type="caution">
    <text evidence="3">The sequence shown here is derived from an EMBL/GenBank/DDBJ whole genome shotgun (WGS) entry which is preliminary data.</text>
</comment>
<sequence>MAAAAAVLSPASRAADPAESSSRADRPEAPAAVVVRPGDSLWSLAERHRPDRDPVVVVDEIRRLNGMDGYLVYVGQRLLVPTDR</sequence>
<protein>
    <submittedName>
        <fullName evidence="3">LysM peptidoglycan-binding domain-containing protein</fullName>
    </submittedName>
</protein>
<dbReference type="CDD" id="cd00118">
    <property type="entry name" value="LysM"/>
    <property type="match status" value="1"/>
</dbReference>
<gene>
    <name evidence="3" type="ORF">V1633_31470</name>
</gene>
<proteinExistence type="predicted"/>
<accession>A0ABU7S2I5</accession>
<dbReference type="SUPFAM" id="SSF54106">
    <property type="entry name" value="LysM domain"/>
    <property type="match status" value="1"/>
</dbReference>
<dbReference type="InterPro" id="IPR036779">
    <property type="entry name" value="LysM_dom_sf"/>
</dbReference>
<reference evidence="3 4" key="1">
    <citation type="submission" date="2024-01" db="EMBL/GenBank/DDBJ databases">
        <title>Genome insights into Plantactinospora sonchi sp. nov.</title>
        <authorList>
            <person name="Wang L."/>
        </authorList>
    </citation>
    <scope>NUCLEOTIDE SEQUENCE [LARGE SCALE GENOMIC DNA]</scope>
    <source>
        <strain evidence="3 4">NEAU-QY2</strain>
    </source>
</reference>
<feature type="domain" description="LysM" evidence="2">
    <location>
        <begin position="31"/>
        <end position="80"/>
    </location>
</feature>
<feature type="compositionally biased region" description="Low complexity" evidence="1">
    <location>
        <begin position="1"/>
        <end position="15"/>
    </location>
</feature>